<dbReference type="EMBL" id="JASDAP010000003">
    <property type="protein sequence ID" value="KAK1905486.1"/>
    <property type="molecule type" value="Genomic_DNA"/>
</dbReference>
<sequence length="401" mass="42986">MEVALNGMEARLQTVESTCTALSRENESLKFKVDDLENRSRRNNIRITGVPEKVEGPQPTAFMELFLAETFGAKAFPSPPAVDRAHRVATARKTQSDTPRPFIARIHNFQTKERILKLAREAGPLSFRGCNIHIFPDYSVERPFRSLWVLEIPKLVKKTPSYSQGLIYPHLTGMESRLQELKAVDLQGEGDPCWQDDDQAAAGLKDQYQDQAAAELQVEDRDHAAAGLQDEDQAAAGLKDEDQTAAGLRDEDQAAAGLKDEDQAAAGLRDEDQAPAGLKDEDQAAAGLKDEDQAAAGLKDEDQAAAGLKDEDQAPAGLKVEDQAAAGLKDEDQAPAGLKDEDQVAAGQQNEAAAGLKDEDQAAAGLKDQGQAAAGLKEEGQAAAGLKEEAAAGWLEGVQGQ</sequence>
<keyword evidence="1" id="KW-0175">Coiled coil</keyword>
<dbReference type="GO" id="GO:0007218">
    <property type="term" value="P:neuropeptide signaling pathway"/>
    <property type="evidence" value="ECO:0007669"/>
    <property type="project" value="UniProtKB-KW"/>
</dbReference>
<accession>A0AAD9CR84</accession>
<feature type="compositionally biased region" description="Low complexity" evidence="2">
    <location>
        <begin position="391"/>
        <end position="401"/>
    </location>
</feature>
<dbReference type="AlphaFoldDB" id="A0AAD9CR84"/>
<dbReference type="InterPro" id="IPR004244">
    <property type="entry name" value="Transposase_22"/>
</dbReference>
<comment type="caution">
    <text evidence="3">The sequence shown here is derived from an EMBL/GenBank/DDBJ whole genome shotgun (WGS) entry which is preliminary data.</text>
</comment>
<reference evidence="3" key="1">
    <citation type="submission" date="2023-04" db="EMBL/GenBank/DDBJ databases">
        <title>Chromosome-level genome of Chaenocephalus aceratus.</title>
        <authorList>
            <person name="Park H."/>
        </authorList>
    </citation>
    <scope>NUCLEOTIDE SEQUENCE</scope>
    <source>
        <strain evidence="3">DE</strain>
        <tissue evidence="3">Muscle</tissue>
    </source>
</reference>
<keyword evidence="4" id="KW-1185">Reference proteome</keyword>
<feature type="region of interest" description="Disordered" evidence="2">
    <location>
        <begin position="269"/>
        <end position="401"/>
    </location>
</feature>
<organism evidence="3 4">
    <name type="scientific">Dissostichus eleginoides</name>
    <name type="common">Patagonian toothfish</name>
    <name type="synonym">Dissostichus amissus</name>
    <dbReference type="NCBI Taxonomy" id="100907"/>
    <lineage>
        <taxon>Eukaryota</taxon>
        <taxon>Metazoa</taxon>
        <taxon>Chordata</taxon>
        <taxon>Craniata</taxon>
        <taxon>Vertebrata</taxon>
        <taxon>Euteleostomi</taxon>
        <taxon>Actinopterygii</taxon>
        <taxon>Neopterygii</taxon>
        <taxon>Teleostei</taxon>
        <taxon>Neoteleostei</taxon>
        <taxon>Acanthomorphata</taxon>
        <taxon>Eupercaria</taxon>
        <taxon>Perciformes</taxon>
        <taxon>Notothenioidei</taxon>
        <taxon>Nototheniidae</taxon>
        <taxon>Dissostichus</taxon>
    </lineage>
</organism>
<gene>
    <name evidence="3" type="ORF">KUDE01_012668</name>
</gene>
<evidence type="ECO:0000256" key="2">
    <source>
        <dbReference type="SAM" id="MobiDB-lite"/>
    </source>
</evidence>
<name>A0AAD9CR84_DISEL</name>
<feature type="coiled-coil region" evidence="1">
    <location>
        <begin position="5"/>
        <end position="39"/>
    </location>
</feature>
<proteinExistence type="predicted"/>
<dbReference type="PANTHER" id="PTHR11505">
    <property type="entry name" value="L1 TRANSPOSABLE ELEMENT-RELATED"/>
    <property type="match status" value="1"/>
</dbReference>
<protein>
    <submittedName>
        <fullName evidence="3">Antho-RFamide neuropeptides-like</fullName>
    </submittedName>
</protein>
<dbReference type="Gene3D" id="3.30.70.1820">
    <property type="entry name" value="L1 transposable element, RRM domain"/>
    <property type="match status" value="1"/>
</dbReference>
<evidence type="ECO:0000313" key="3">
    <source>
        <dbReference type="EMBL" id="KAK1905486.1"/>
    </source>
</evidence>
<dbReference type="Proteomes" id="UP001228049">
    <property type="component" value="Unassembled WGS sequence"/>
</dbReference>
<feature type="compositionally biased region" description="Basic and acidic residues" evidence="2">
    <location>
        <begin position="269"/>
        <end position="312"/>
    </location>
</feature>
<evidence type="ECO:0000313" key="4">
    <source>
        <dbReference type="Proteomes" id="UP001228049"/>
    </source>
</evidence>
<evidence type="ECO:0000256" key="1">
    <source>
        <dbReference type="SAM" id="Coils"/>
    </source>
</evidence>
<keyword evidence="3" id="KW-0527">Neuropeptide</keyword>
<feature type="compositionally biased region" description="Basic and acidic residues" evidence="2">
    <location>
        <begin position="376"/>
        <end position="390"/>
    </location>
</feature>
<feature type="non-terminal residue" evidence="3">
    <location>
        <position position="1"/>
    </location>
</feature>
<feature type="compositionally biased region" description="Basic and acidic residues" evidence="2">
    <location>
        <begin position="328"/>
        <end position="342"/>
    </location>
</feature>